<sequence>MTSPTPRVVQCPICADEFPSGGLPLSVFDEESFSYNTVDVSRMPPARQAYIRSGGYIHCPNPSGDMSEHYLPAAYLDHPDPLVVALIGPSMSGKTYLLTAMISEVLRGGLSGYGVAASVMDFRWHESFSRTHLEPFARGEILPGTRSGIMDAATMLLLRSAGVTRPVAFFDVAGEDLESTSVFGLSTRFLSATNAAIFVHGLDDSPAGHAAWSFELATERLRAIPGGADRLPVVIAVTKADRMRYQPPVDRWLRAVERPPLEAARIYAQSRDVYAYLHSVGAHGSLRPFEAFRRCTLHFVSATGADEGADRRLERGTRPEQVLNPLVALLAMTGVIPGPEAGKVGLP</sequence>
<name>A0ABS5YWN6_9ACTN</name>
<evidence type="ECO:0000313" key="3">
    <source>
        <dbReference type="Proteomes" id="UP001519654"/>
    </source>
</evidence>
<dbReference type="RefSeq" id="WP_215791396.1">
    <property type="nucleotide sequence ID" value="NZ_JAHKKG010000008.1"/>
</dbReference>
<organism evidence="2 3">
    <name type="scientific">Paractinoplanes bogorensis</name>
    <dbReference type="NCBI Taxonomy" id="1610840"/>
    <lineage>
        <taxon>Bacteria</taxon>
        <taxon>Bacillati</taxon>
        <taxon>Actinomycetota</taxon>
        <taxon>Actinomycetes</taxon>
        <taxon>Micromonosporales</taxon>
        <taxon>Micromonosporaceae</taxon>
        <taxon>Paractinoplanes</taxon>
    </lineage>
</organism>
<dbReference type="SUPFAM" id="SSF52540">
    <property type="entry name" value="P-loop containing nucleoside triphosphate hydrolases"/>
    <property type="match status" value="1"/>
</dbReference>
<gene>
    <name evidence="2" type="ORF">KOI35_26910</name>
</gene>
<reference evidence="2 3" key="1">
    <citation type="submission" date="2021-06" db="EMBL/GenBank/DDBJ databases">
        <title>Actinoplanes lichenicola sp. nov., and Actinoplanes ovalisporus sp. nov., isolated from lichen in Thailand.</title>
        <authorList>
            <person name="Saeng-In P."/>
            <person name="Kanchanasin P."/>
            <person name="Yuki M."/>
            <person name="Kudo T."/>
            <person name="Ohkuma M."/>
            <person name="Phongsopitanun W."/>
            <person name="Tanasupawat S."/>
        </authorList>
    </citation>
    <scope>NUCLEOTIDE SEQUENCE [LARGE SCALE GENOMIC DNA]</scope>
    <source>
        <strain evidence="2 3">NBRC 110975</strain>
    </source>
</reference>
<dbReference type="Proteomes" id="UP001519654">
    <property type="component" value="Unassembled WGS sequence"/>
</dbReference>
<dbReference type="EMBL" id="JAHKKG010000008">
    <property type="protein sequence ID" value="MBU2667143.1"/>
    <property type="molecule type" value="Genomic_DNA"/>
</dbReference>
<evidence type="ECO:0000259" key="1">
    <source>
        <dbReference type="Pfam" id="PF19993"/>
    </source>
</evidence>
<protein>
    <recommendedName>
        <fullName evidence="1">Double-GTPase 2 domain-containing protein</fullName>
    </recommendedName>
</protein>
<accession>A0ABS5YWN6</accession>
<feature type="domain" description="Double-GTPase 2" evidence="1">
    <location>
        <begin position="83"/>
        <end position="264"/>
    </location>
</feature>
<keyword evidence="3" id="KW-1185">Reference proteome</keyword>
<comment type="caution">
    <text evidence="2">The sequence shown here is derived from an EMBL/GenBank/DDBJ whole genome shotgun (WGS) entry which is preliminary data.</text>
</comment>
<dbReference type="InterPro" id="IPR045528">
    <property type="entry name" value="DO-GTPase2"/>
</dbReference>
<proteinExistence type="predicted"/>
<dbReference type="Pfam" id="PF19993">
    <property type="entry name" value="DO-GTPase2"/>
    <property type="match status" value="1"/>
</dbReference>
<evidence type="ECO:0000313" key="2">
    <source>
        <dbReference type="EMBL" id="MBU2667143.1"/>
    </source>
</evidence>
<dbReference type="InterPro" id="IPR027417">
    <property type="entry name" value="P-loop_NTPase"/>
</dbReference>